<sequence>MYVSTKSSSEIEQESPTFGSESETTKHQNQQEKPPYNERFTPVAASSPEPHFTKTIFRHLITCGSADTNDSANCKRVKDSMKNKNECKDQRVHRSVAYERINGPNCSRCGKQFKPQKLHAHSKSCKGNGIKAMAKIAAINPEIAIATHEKTSKNSTESHRLVSGYLLTR</sequence>
<dbReference type="AlphaFoldDB" id="A0ABD3UPT1"/>
<feature type="compositionally biased region" description="Polar residues" evidence="1">
    <location>
        <begin position="1"/>
        <end position="22"/>
    </location>
</feature>
<protein>
    <recommendedName>
        <fullName evidence="4">C2H2-type domain-containing protein</fullName>
    </recommendedName>
</protein>
<evidence type="ECO:0000313" key="3">
    <source>
        <dbReference type="Proteomes" id="UP001634393"/>
    </source>
</evidence>
<keyword evidence="3" id="KW-1185">Reference proteome</keyword>
<organism evidence="2 3">
    <name type="scientific">Penstemon smallii</name>
    <dbReference type="NCBI Taxonomy" id="265156"/>
    <lineage>
        <taxon>Eukaryota</taxon>
        <taxon>Viridiplantae</taxon>
        <taxon>Streptophyta</taxon>
        <taxon>Embryophyta</taxon>
        <taxon>Tracheophyta</taxon>
        <taxon>Spermatophyta</taxon>
        <taxon>Magnoliopsida</taxon>
        <taxon>eudicotyledons</taxon>
        <taxon>Gunneridae</taxon>
        <taxon>Pentapetalae</taxon>
        <taxon>asterids</taxon>
        <taxon>lamiids</taxon>
        <taxon>Lamiales</taxon>
        <taxon>Plantaginaceae</taxon>
        <taxon>Cheloneae</taxon>
        <taxon>Penstemon</taxon>
    </lineage>
</organism>
<reference evidence="2 3" key="1">
    <citation type="submission" date="2024-12" db="EMBL/GenBank/DDBJ databases">
        <title>The unique morphological basis and parallel evolutionary history of personate flowers in Penstemon.</title>
        <authorList>
            <person name="Depatie T.H."/>
            <person name="Wessinger C.A."/>
        </authorList>
    </citation>
    <scope>NUCLEOTIDE SEQUENCE [LARGE SCALE GENOMIC DNA]</scope>
    <source>
        <strain evidence="2">WTNN_2</strain>
        <tissue evidence="2">Leaf</tissue>
    </source>
</reference>
<name>A0ABD3UPT1_9LAMI</name>
<proteinExistence type="predicted"/>
<evidence type="ECO:0000256" key="1">
    <source>
        <dbReference type="SAM" id="MobiDB-lite"/>
    </source>
</evidence>
<dbReference type="EMBL" id="JBJXBP010000001">
    <property type="protein sequence ID" value="KAL3851405.1"/>
    <property type="molecule type" value="Genomic_DNA"/>
</dbReference>
<accession>A0ABD3UPT1</accession>
<feature type="compositionally biased region" description="Basic and acidic residues" evidence="1">
    <location>
        <begin position="150"/>
        <end position="160"/>
    </location>
</feature>
<evidence type="ECO:0000313" key="2">
    <source>
        <dbReference type="EMBL" id="KAL3851405.1"/>
    </source>
</evidence>
<comment type="caution">
    <text evidence="2">The sequence shown here is derived from an EMBL/GenBank/DDBJ whole genome shotgun (WGS) entry which is preliminary data.</text>
</comment>
<dbReference type="Proteomes" id="UP001634393">
    <property type="component" value="Unassembled WGS sequence"/>
</dbReference>
<evidence type="ECO:0008006" key="4">
    <source>
        <dbReference type="Google" id="ProtNLM"/>
    </source>
</evidence>
<feature type="region of interest" description="Disordered" evidence="1">
    <location>
        <begin position="1"/>
        <end position="48"/>
    </location>
</feature>
<feature type="region of interest" description="Disordered" evidence="1">
    <location>
        <begin position="150"/>
        <end position="169"/>
    </location>
</feature>
<gene>
    <name evidence="2" type="ORF">ACJIZ3_013287</name>
</gene>